<gene>
    <name evidence="12" type="ORF">EKM59_09730</name>
</gene>
<dbReference type="GO" id="GO:0005506">
    <property type="term" value="F:iron ion binding"/>
    <property type="evidence" value="ECO:0007669"/>
    <property type="project" value="InterPro"/>
</dbReference>
<dbReference type="PROSITE" id="PS51007">
    <property type="entry name" value="CYTC"/>
    <property type="match status" value="2"/>
</dbReference>
<keyword evidence="4 9" id="KW-0479">Metal-binding</keyword>
<feature type="binding site" description="axial binding residue" evidence="9">
    <location>
        <position position="35"/>
    </location>
    <ligand>
        <name>heme c</name>
        <dbReference type="ChEBI" id="CHEBI:61717"/>
        <label>1</label>
    </ligand>
    <ligandPart>
        <name>Fe</name>
        <dbReference type="ChEBI" id="CHEBI:18248"/>
    </ligandPart>
</feature>
<protein>
    <submittedName>
        <fullName evidence="12">Cytochrome c4</fullName>
    </submittedName>
</protein>
<dbReference type="GO" id="GO:0009055">
    <property type="term" value="F:electron transfer activity"/>
    <property type="evidence" value="ECO:0007669"/>
    <property type="project" value="InterPro"/>
</dbReference>
<evidence type="ECO:0000313" key="12">
    <source>
        <dbReference type="EMBL" id="RUQ81733.1"/>
    </source>
</evidence>
<dbReference type="InterPro" id="IPR024167">
    <property type="entry name" value="Cytochrome_c4-like"/>
</dbReference>
<name>A0A433JHC5_9GAMM</name>
<feature type="domain" description="Cytochrome c" evidence="11">
    <location>
        <begin position="107"/>
        <end position="198"/>
    </location>
</feature>
<feature type="chain" id="PRO_5019026466" evidence="10">
    <location>
        <begin position="18"/>
        <end position="198"/>
    </location>
</feature>
<evidence type="ECO:0000256" key="6">
    <source>
        <dbReference type="ARBA" id="ARBA00022982"/>
    </source>
</evidence>
<dbReference type="PIRSF" id="PIRSF000005">
    <property type="entry name" value="Cytochrome_c4"/>
    <property type="match status" value="1"/>
</dbReference>
<evidence type="ECO:0000256" key="5">
    <source>
        <dbReference type="ARBA" id="ARBA00022764"/>
    </source>
</evidence>
<keyword evidence="5" id="KW-0574">Periplasm</keyword>
<feature type="binding site" description="axial binding residue" evidence="9">
    <location>
        <position position="132"/>
    </location>
    <ligand>
        <name>heme c</name>
        <dbReference type="ChEBI" id="CHEBI:61717"/>
        <label>2</label>
    </ligand>
    <ligandPart>
        <name>Fe</name>
        <dbReference type="ChEBI" id="CHEBI:18248"/>
    </ligandPart>
</feature>
<keyword evidence="10" id="KW-0732">Signal</keyword>
<keyword evidence="7 9" id="KW-0408">Iron</keyword>
<comment type="caution">
    <text evidence="12">The sequence shown here is derived from an EMBL/GenBank/DDBJ whole genome shotgun (WGS) entry which is preliminary data.</text>
</comment>
<feature type="binding site" description="covalent" evidence="8">
    <location>
        <position position="31"/>
    </location>
    <ligand>
        <name>heme c</name>
        <dbReference type="ChEBI" id="CHEBI:61717"/>
        <label>1</label>
    </ligand>
</feature>
<evidence type="ECO:0000256" key="3">
    <source>
        <dbReference type="ARBA" id="ARBA00022617"/>
    </source>
</evidence>
<evidence type="ECO:0000313" key="13">
    <source>
        <dbReference type="Proteomes" id="UP000288012"/>
    </source>
</evidence>
<proteinExistence type="predicted"/>
<dbReference type="Gene3D" id="1.10.760.10">
    <property type="entry name" value="Cytochrome c-like domain"/>
    <property type="match status" value="2"/>
</dbReference>
<comment type="PTM">
    <text evidence="8">Binds 2 heme c groups covalently per subunit.</text>
</comment>
<evidence type="ECO:0000256" key="1">
    <source>
        <dbReference type="ARBA" id="ARBA00004418"/>
    </source>
</evidence>
<comment type="subcellular location">
    <subcellularLocation>
        <location evidence="1">Periplasm</location>
    </subcellularLocation>
</comment>
<dbReference type="AlphaFoldDB" id="A0A433JHC5"/>
<keyword evidence="6" id="KW-0249">Electron transport</keyword>
<dbReference type="Proteomes" id="UP000288012">
    <property type="component" value="Unassembled WGS sequence"/>
</dbReference>
<dbReference type="InterPro" id="IPR050597">
    <property type="entry name" value="Cytochrome_c_Oxidase_Subunit"/>
</dbReference>
<organism evidence="12 13">
    <name type="scientific">Legionella septentrionalis</name>
    <dbReference type="NCBI Taxonomy" id="2498109"/>
    <lineage>
        <taxon>Bacteria</taxon>
        <taxon>Pseudomonadati</taxon>
        <taxon>Pseudomonadota</taxon>
        <taxon>Gammaproteobacteria</taxon>
        <taxon>Legionellales</taxon>
        <taxon>Legionellaceae</taxon>
        <taxon>Legionella</taxon>
    </lineage>
</organism>
<keyword evidence="13" id="KW-1185">Reference proteome</keyword>
<keyword evidence="2" id="KW-0813">Transport</keyword>
<evidence type="ECO:0000256" key="2">
    <source>
        <dbReference type="ARBA" id="ARBA00022448"/>
    </source>
</evidence>
<evidence type="ECO:0000256" key="10">
    <source>
        <dbReference type="SAM" id="SignalP"/>
    </source>
</evidence>
<feature type="binding site" description="covalent" evidence="8">
    <location>
        <position position="34"/>
    </location>
    <ligand>
        <name>heme c</name>
        <dbReference type="ChEBI" id="CHEBI:61717"/>
        <label>1</label>
    </ligand>
</feature>
<feature type="domain" description="Cytochrome c" evidence="11">
    <location>
        <begin position="19"/>
        <end position="98"/>
    </location>
</feature>
<dbReference type="PANTHER" id="PTHR33751">
    <property type="entry name" value="CBB3-TYPE CYTOCHROME C OXIDASE SUBUNIT FIXP"/>
    <property type="match status" value="1"/>
</dbReference>
<keyword evidence="3 8" id="KW-0349">Heme</keyword>
<dbReference type="InterPro" id="IPR009056">
    <property type="entry name" value="Cyt_c-like_dom"/>
</dbReference>
<dbReference type="Pfam" id="PF00034">
    <property type="entry name" value="Cytochrom_C"/>
    <property type="match status" value="2"/>
</dbReference>
<dbReference type="OrthoDB" id="9773456at2"/>
<sequence length="198" mass="21729">MKKMVFILLLLCFSSYAAGNYQDGEAKAAACVACHGAKGISTNPQWPSLAGQHAGYLAKQLRDYKQASTRNSPIMAPIVAKLSDQDIEDLAVYYSKLPLPEGQTPQRFIARGEQLYRGGDFKSHITACIACHGPRGTGNAQAGFPVLSGQQAVYTMQQLQAFKDNQRSNDFNEIMRDISVRMSKEDMEAVAYYVAGLH</sequence>
<accession>A0A433JHC5</accession>
<evidence type="ECO:0000259" key="11">
    <source>
        <dbReference type="PROSITE" id="PS51007"/>
    </source>
</evidence>
<feature type="binding site" description="axial binding residue" evidence="9">
    <location>
        <position position="175"/>
    </location>
    <ligand>
        <name>heme c</name>
        <dbReference type="ChEBI" id="CHEBI:61717"/>
        <label>2</label>
    </ligand>
    <ligandPart>
        <name>Fe</name>
        <dbReference type="ChEBI" id="CHEBI:18248"/>
    </ligandPart>
</feature>
<feature type="binding site" description="axial binding residue" evidence="9">
    <location>
        <position position="75"/>
    </location>
    <ligand>
        <name>heme c</name>
        <dbReference type="ChEBI" id="CHEBI:61717"/>
        <label>1</label>
    </ligand>
    <ligandPart>
        <name>Fe</name>
        <dbReference type="ChEBI" id="CHEBI:18248"/>
    </ligandPart>
</feature>
<dbReference type="SUPFAM" id="SSF46626">
    <property type="entry name" value="Cytochrome c"/>
    <property type="match status" value="2"/>
</dbReference>
<feature type="binding site" description="covalent" evidence="8">
    <location>
        <position position="128"/>
    </location>
    <ligand>
        <name>heme c</name>
        <dbReference type="ChEBI" id="CHEBI:61717"/>
        <label>2</label>
    </ligand>
</feature>
<dbReference type="GO" id="GO:0042597">
    <property type="term" value="C:periplasmic space"/>
    <property type="evidence" value="ECO:0007669"/>
    <property type="project" value="UniProtKB-SubCell"/>
</dbReference>
<evidence type="ECO:0000256" key="4">
    <source>
        <dbReference type="ARBA" id="ARBA00022723"/>
    </source>
</evidence>
<evidence type="ECO:0000256" key="8">
    <source>
        <dbReference type="PIRSR" id="PIRSR000005-1"/>
    </source>
</evidence>
<evidence type="ECO:0000256" key="7">
    <source>
        <dbReference type="ARBA" id="ARBA00023004"/>
    </source>
</evidence>
<dbReference type="InterPro" id="IPR036909">
    <property type="entry name" value="Cyt_c-like_dom_sf"/>
</dbReference>
<feature type="signal peptide" evidence="10">
    <location>
        <begin position="1"/>
        <end position="17"/>
    </location>
</feature>
<reference evidence="12 13" key="1">
    <citation type="submission" date="2018-12" db="EMBL/GenBank/DDBJ databases">
        <title>Legionella sp,whole genome shotgun sequence.</title>
        <authorList>
            <person name="Wu H."/>
        </authorList>
    </citation>
    <scope>NUCLEOTIDE SEQUENCE [LARGE SCALE GENOMIC DNA]</scope>
    <source>
        <strain evidence="13">km714</strain>
    </source>
</reference>
<evidence type="ECO:0000256" key="9">
    <source>
        <dbReference type="PIRSR" id="PIRSR000005-2"/>
    </source>
</evidence>
<dbReference type="EMBL" id="RZGR01000033">
    <property type="protein sequence ID" value="RUQ81733.1"/>
    <property type="molecule type" value="Genomic_DNA"/>
</dbReference>
<dbReference type="GO" id="GO:0020037">
    <property type="term" value="F:heme binding"/>
    <property type="evidence" value="ECO:0007669"/>
    <property type="project" value="InterPro"/>
</dbReference>
<dbReference type="PANTHER" id="PTHR33751:SF9">
    <property type="entry name" value="CYTOCHROME C4"/>
    <property type="match status" value="1"/>
</dbReference>
<feature type="binding site" description="covalent" evidence="8">
    <location>
        <position position="131"/>
    </location>
    <ligand>
        <name>heme c</name>
        <dbReference type="ChEBI" id="CHEBI:61717"/>
        <label>2</label>
    </ligand>
</feature>
<dbReference type="RefSeq" id="WP_126953150.1">
    <property type="nucleotide sequence ID" value="NZ_RZGR01000033.1"/>
</dbReference>